<name>A0AAE1SZW1_9SOLA</name>
<comment type="similarity">
    <text evidence="1">Belongs to the peptidase A1 family.</text>
</comment>
<comment type="caution">
    <text evidence="5">The sequence shown here is derived from an EMBL/GenBank/DDBJ whole genome shotgun (WGS) entry which is preliminary data.</text>
</comment>
<protein>
    <recommendedName>
        <fullName evidence="4">Xylanase inhibitor N-terminal domain-containing protein</fullName>
    </recommendedName>
</protein>
<evidence type="ECO:0000259" key="4">
    <source>
        <dbReference type="Pfam" id="PF14543"/>
    </source>
</evidence>
<gene>
    <name evidence="5" type="ORF">RND71_001751</name>
</gene>
<accession>A0AAE1SZW1</accession>
<dbReference type="Pfam" id="PF14543">
    <property type="entry name" value="TAXi_N"/>
    <property type="match status" value="1"/>
</dbReference>
<dbReference type="InterPro" id="IPR032861">
    <property type="entry name" value="TAXi_N"/>
</dbReference>
<evidence type="ECO:0000256" key="2">
    <source>
        <dbReference type="ARBA" id="ARBA00022670"/>
    </source>
</evidence>
<reference evidence="5" key="1">
    <citation type="submission" date="2023-12" db="EMBL/GenBank/DDBJ databases">
        <title>Genome assembly of Anisodus tanguticus.</title>
        <authorList>
            <person name="Wang Y.-J."/>
        </authorList>
    </citation>
    <scope>NUCLEOTIDE SEQUENCE</scope>
    <source>
        <strain evidence="5">KB-2021</strain>
        <tissue evidence="5">Leaf</tissue>
    </source>
</reference>
<dbReference type="AlphaFoldDB" id="A0AAE1SZW1"/>
<dbReference type="Gene3D" id="2.40.70.10">
    <property type="entry name" value="Acid Proteases"/>
    <property type="match status" value="1"/>
</dbReference>
<evidence type="ECO:0000256" key="1">
    <source>
        <dbReference type="ARBA" id="ARBA00007447"/>
    </source>
</evidence>
<evidence type="ECO:0000256" key="3">
    <source>
        <dbReference type="ARBA" id="ARBA00022801"/>
    </source>
</evidence>
<feature type="domain" description="Xylanase inhibitor N-terminal" evidence="4">
    <location>
        <begin position="7"/>
        <end position="105"/>
    </location>
</feature>
<evidence type="ECO:0000313" key="5">
    <source>
        <dbReference type="EMBL" id="KAK4379889.1"/>
    </source>
</evidence>
<sequence length="153" mass="16841">MCMIFNYNLFTSTNTVGELDIDVVSFQSTDGSNLGRFVSASRVVFGCSHTFMLENLSRRVKGLAGLGNGFSGLPSQLTSVLQLSRKFDICLSSSTTSQGVVFFGDSPYVFLPGIDVSKRLNYTLFSRTPLVLLGLKLKENFRWNTSLESNPSK</sequence>
<dbReference type="InterPro" id="IPR051708">
    <property type="entry name" value="Plant_Aspart_Prot_A1"/>
</dbReference>
<dbReference type="GO" id="GO:0006508">
    <property type="term" value="P:proteolysis"/>
    <property type="evidence" value="ECO:0007669"/>
    <property type="project" value="UniProtKB-KW"/>
</dbReference>
<dbReference type="PANTHER" id="PTHR47967">
    <property type="entry name" value="OS07G0603500 PROTEIN-RELATED"/>
    <property type="match status" value="1"/>
</dbReference>
<proteinExistence type="inferred from homology"/>
<keyword evidence="6" id="KW-1185">Reference proteome</keyword>
<dbReference type="GO" id="GO:0008233">
    <property type="term" value="F:peptidase activity"/>
    <property type="evidence" value="ECO:0007669"/>
    <property type="project" value="UniProtKB-KW"/>
</dbReference>
<organism evidence="5 6">
    <name type="scientific">Anisodus tanguticus</name>
    <dbReference type="NCBI Taxonomy" id="243964"/>
    <lineage>
        <taxon>Eukaryota</taxon>
        <taxon>Viridiplantae</taxon>
        <taxon>Streptophyta</taxon>
        <taxon>Embryophyta</taxon>
        <taxon>Tracheophyta</taxon>
        <taxon>Spermatophyta</taxon>
        <taxon>Magnoliopsida</taxon>
        <taxon>eudicotyledons</taxon>
        <taxon>Gunneridae</taxon>
        <taxon>Pentapetalae</taxon>
        <taxon>asterids</taxon>
        <taxon>lamiids</taxon>
        <taxon>Solanales</taxon>
        <taxon>Solanaceae</taxon>
        <taxon>Solanoideae</taxon>
        <taxon>Hyoscyameae</taxon>
        <taxon>Anisodus</taxon>
    </lineage>
</organism>
<keyword evidence="2" id="KW-0645">Protease</keyword>
<dbReference type="InterPro" id="IPR021109">
    <property type="entry name" value="Peptidase_aspartic_dom_sf"/>
</dbReference>
<keyword evidence="3" id="KW-0378">Hydrolase</keyword>
<dbReference type="Proteomes" id="UP001291623">
    <property type="component" value="Unassembled WGS sequence"/>
</dbReference>
<dbReference type="SUPFAM" id="SSF50630">
    <property type="entry name" value="Acid proteases"/>
    <property type="match status" value="1"/>
</dbReference>
<dbReference type="EMBL" id="JAVYJV010000001">
    <property type="protein sequence ID" value="KAK4379889.1"/>
    <property type="molecule type" value="Genomic_DNA"/>
</dbReference>
<evidence type="ECO:0000313" key="6">
    <source>
        <dbReference type="Proteomes" id="UP001291623"/>
    </source>
</evidence>